<dbReference type="InterPro" id="IPR009061">
    <property type="entry name" value="DNA-bd_dom_put_sf"/>
</dbReference>
<reference evidence="3 4" key="1">
    <citation type="submission" date="2015-06" db="EMBL/GenBank/DDBJ databases">
        <authorList>
            <person name="Hoefler B.C."/>
            <person name="Straight P.D."/>
        </authorList>
    </citation>
    <scope>NUCLEOTIDE SEQUENCE [LARGE SCALE GENOMIC DNA]</scope>
    <source>
        <strain evidence="3 4">NRRL 3427</strain>
    </source>
</reference>
<dbReference type="InterPro" id="IPR047057">
    <property type="entry name" value="MerR_fam"/>
</dbReference>
<protein>
    <submittedName>
        <fullName evidence="3">MerR family transcriptional regulator</fullName>
    </submittedName>
</protein>
<accession>A0A0L8LF57</accession>
<dbReference type="GO" id="GO:0003700">
    <property type="term" value="F:DNA-binding transcription factor activity"/>
    <property type="evidence" value="ECO:0007669"/>
    <property type="project" value="InterPro"/>
</dbReference>
<dbReference type="SMART" id="SM00422">
    <property type="entry name" value="HTH_MERR"/>
    <property type="match status" value="1"/>
</dbReference>
<evidence type="ECO:0000259" key="2">
    <source>
        <dbReference type="PROSITE" id="PS50937"/>
    </source>
</evidence>
<dbReference type="Proteomes" id="UP000037023">
    <property type="component" value="Unassembled WGS sequence"/>
</dbReference>
<evidence type="ECO:0000256" key="1">
    <source>
        <dbReference type="ARBA" id="ARBA00023125"/>
    </source>
</evidence>
<dbReference type="InterPro" id="IPR000551">
    <property type="entry name" value="MerR-type_HTH_dom"/>
</dbReference>
<dbReference type="Pfam" id="PF13411">
    <property type="entry name" value="MerR_1"/>
    <property type="match status" value="1"/>
</dbReference>
<dbReference type="PROSITE" id="PS50937">
    <property type="entry name" value="HTH_MERR_2"/>
    <property type="match status" value="1"/>
</dbReference>
<sequence>MGARSRCRPLTEVHIVLSDGLWSIGELAERAGVTVKTVRFYSDRGLLPEAGRSSGGHRRYGPDALDRLRLIRSLRALDVPLPEVDRVVPGAEVREDVLEEVVAGRLRQVGAQLAELRWREASLRLVRDCAAGERAERLRLLGAVTVPPDTEALARFWRRVLPVRLPGRVVSLVLDSVVPRPPEDPSPAQVLAFARLHALVTDPLLDTVEYRPAPPLPDGEYRPAVLYEGLAEAYALAASEARAGGAPQDGGALDCFVAAYAHASGVRDTRAFRRRLVGLLALHDGPVIGRYWKLAAGLFAPDEPVLGVLHHHLSVALRVQVHARTA</sequence>
<dbReference type="PANTHER" id="PTHR30204:SF93">
    <property type="entry name" value="HTH MERR-TYPE DOMAIN-CONTAINING PROTEIN"/>
    <property type="match status" value="1"/>
</dbReference>
<comment type="caution">
    <text evidence="3">The sequence shown here is derived from an EMBL/GenBank/DDBJ whole genome shotgun (WGS) entry which is preliminary data.</text>
</comment>
<dbReference type="SUPFAM" id="SSF46955">
    <property type="entry name" value="Putative DNA-binding domain"/>
    <property type="match status" value="1"/>
</dbReference>
<organism evidence="3 4">
    <name type="scientific">Streptomyces viridochromogenes</name>
    <dbReference type="NCBI Taxonomy" id="1938"/>
    <lineage>
        <taxon>Bacteria</taxon>
        <taxon>Bacillati</taxon>
        <taxon>Actinomycetota</taxon>
        <taxon>Actinomycetes</taxon>
        <taxon>Kitasatosporales</taxon>
        <taxon>Streptomycetaceae</taxon>
        <taxon>Streptomyces</taxon>
    </lineage>
</organism>
<proteinExistence type="predicted"/>
<evidence type="ECO:0000313" key="3">
    <source>
        <dbReference type="EMBL" id="KOG36762.1"/>
    </source>
</evidence>
<dbReference type="AlphaFoldDB" id="A0A0L8LF57"/>
<dbReference type="PANTHER" id="PTHR30204">
    <property type="entry name" value="REDOX-CYCLING DRUG-SENSING TRANSCRIPTIONAL ACTIVATOR SOXR"/>
    <property type="match status" value="1"/>
</dbReference>
<keyword evidence="1" id="KW-0238">DNA-binding</keyword>
<dbReference type="Gene3D" id="1.10.1660.10">
    <property type="match status" value="1"/>
</dbReference>
<feature type="domain" description="HTH merR-type" evidence="2">
    <location>
        <begin position="21"/>
        <end position="90"/>
    </location>
</feature>
<name>A0A0L8LF57_STRVR</name>
<dbReference type="GO" id="GO:0003677">
    <property type="term" value="F:DNA binding"/>
    <property type="evidence" value="ECO:0007669"/>
    <property type="project" value="UniProtKB-KW"/>
</dbReference>
<dbReference type="EMBL" id="LGUP01000001">
    <property type="protein sequence ID" value="KOG36762.1"/>
    <property type="molecule type" value="Genomic_DNA"/>
</dbReference>
<dbReference type="PRINTS" id="PR00040">
    <property type="entry name" value="HTHMERR"/>
</dbReference>
<gene>
    <name evidence="3" type="ORF">ADK34_00595</name>
</gene>
<evidence type="ECO:0000313" key="4">
    <source>
        <dbReference type="Proteomes" id="UP000037023"/>
    </source>
</evidence>
<dbReference type="PATRIC" id="fig|1938.6.peg.129"/>